<sequence length="752" mass="79244">MTVVVAGAGLAGLRVAEELRKAGYDGGLMLVGAEPTPPYDRPPLSKEVLQGRRSPAAIRLRDDAFFADHGITLRLGSRVTAVHPQRKSIVLAAGETIGYDRLVIATGLRPRTLPGTESVPGVHTLRSLDDCLALRRRLDGADSAIVVGAGFVGCEVAASLRVCGLRVHLVEQQQAPLAGVLGETLGELVARWHLKAGVDLRCGCGVAELKQSDRKLRVTLTDGAELAADVVVVGIGSVPEVSWLAGSGVEVGDGVLCDERGRTSVTDVWAVGDVAAWRGPGGRHRRTEHWTNAGEQARVVARDILGLPPDEPAVPYFWSDQYGLRLQVFGDVRASAKVRVEEDDGRRFLATCAVDGRLTAVVAAGMAGKATRLRRRIGEPVGDGSANGMLPVGVGIVGLSASGGWAARAHLPALSAVGDFRLTALAASSAAAAKAAGERYGVSATFCSAAELAHHPDVDLVVVAVRATEHEQAVLAAIDAGKHVYCEWPFTVSTSAADALARAARTKGVRGIVNLQARSAPVIRYVRDLVASGWVGDVLSTTVVASGMAWGEQVDSRTSYVLDRDGGSTMVTIPFGHVIDAVTYCLGDLAEVGALMANRRPRVRDRETGEIVAKSAEDQIAVHATLEDGAVVSVHMRGGRSRATNFHWEINGTEGDLVISGDHGHVQLAPLVLRGARGGDGELTELVVPDEYHLAPVNREVPWGNLANAYAAILQDLRGGGTFLPDFDHGVRLHRVIDAVCVAAASGERRRL</sequence>
<accession>A0ABD6FD06</accession>
<evidence type="ECO:0000259" key="5">
    <source>
        <dbReference type="Pfam" id="PF01408"/>
    </source>
</evidence>
<feature type="domain" description="FAD/NAD(P)-binding" evidence="6">
    <location>
        <begin position="2"/>
        <end position="297"/>
    </location>
</feature>
<protein>
    <submittedName>
        <fullName evidence="9">FAD-dependent oxidoreductase</fullName>
    </submittedName>
</protein>
<dbReference type="Gene3D" id="3.40.50.720">
    <property type="entry name" value="NAD(P)-binding Rossmann-like Domain"/>
    <property type="match status" value="1"/>
</dbReference>
<dbReference type="Gene3D" id="3.30.390.30">
    <property type="match status" value="1"/>
</dbReference>
<comment type="caution">
    <text evidence="9">The sequence shown here is derived from an EMBL/GenBank/DDBJ whole genome shotgun (WGS) entry which is preliminary data.</text>
</comment>
<feature type="domain" description="Gal80p-like C-terminal" evidence="8">
    <location>
        <begin position="521"/>
        <end position="661"/>
    </location>
</feature>
<evidence type="ECO:0000259" key="6">
    <source>
        <dbReference type="Pfam" id="PF07992"/>
    </source>
</evidence>
<evidence type="ECO:0000259" key="7">
    <source>
        <dbReference type="Pfam" id="PF14759"/>
    </source>
</evidence>
<dbReference type="InterPro" id="IPR055080">
    <property type="entry name" value="Gal80p-like_C"/>
</dbReference>
<dbReference type="InterPro" id="IPR023753">
    <property type="entry name" value="FAD/NAD-binding_dom"/>
</dbReference>
<dbReference type="EMBL" id="QGUI02000047">
    <property type="protein sequence ID" value="MFO7191748.1"/>
    <property type="molecule type" value="Genomic_DNA"/>
</dbReference>
<keyword evidence="2" id="KW-0285">Flavoprotein</keyword>
<evidence type="ECO:0000256" key="1">
    <source>
        <dbReference type="ARBA" id="ARBA00001974"/>
    </source>
</evidence>
<dbReference type="Pfam" id="PF14759">
    <property type="entry name" value="Reductase_C"/>
    <property type="match status" value="1"/>
</dbReference>
<gene>
    <name evidence="9" type="ORF">DIU77_005850</name>
</gene>
<dbReference type="PANTHER" id="PTHR43557">
    <property type="entry name" value="APOPTOSIS-INDUCING FACTOR 1"/>
    <property type="match status" value="1"/>
</dbReference>
<comment type="cofactor">
    <cofactor evidence="1">
        <name>FAD</name>
        <dbReference type="ChEBI" id="CHEBI:57692"/>
    </cofactor>
</comment>
<dbReference type="InterPro" id="IPR028202">
    <property type="entry name" value="Reductase_C"/>
</dbReference>
<dbReference type="Proteomes" id="UP000249324">
    <property type="component" value="Unassembled WGS sequence"/>
</dbReference>
<dbReference type="Pfam" id="PF22685">
    <property type="entry name" value="Gal80p_C-like"/>
    <property type="match status" value="1"/>
</dbReference>
<dbReference type="InterPro" id="IPR036188">
    <property type="entry name" value="FAD/NAD-bd_sf"/>
</dbReference>
<organism evidence="9 10">
    <name type="scientific">Thermocrispum agreste</name>
    <dbReference type="NCBI Taxonomy" id="37925"/>
    <lineage>
        <taxon>Bacteria</taxon>
        <taxon>Bacillati</taxon>
        <taxon>Actinomycetota</taxon>
        <taxon>Actinomycetes</taxon>
        <taxon>Pseudonocardiales</taxon>
        <taxon>Pseudonocardiaceae</taxon>
        <taxon>Thermocrispum</taxon>
    </lineage>
</organism>
<dbReference type="PRINTS" id="PR00368">
    <property type="entry name" value="FADPNR"/>
</dbReference>
<dbReference type="SUPFAM" id="SSF55424">
    <property type="entry name" value="FAD/NAD-linked reductases, dimerisation (C-terminal) domain"/>
    <property type="match status" value="1"/>
</dbReference>
<feature type="domain" description="Gfo/Idh/MocA-like oxidoreductase N-terminal" evidence="5">
    <location>
        <begin position="393"/>
        <end position="514"/>
    </location>
</feature>
<feature type="domain" description="Reductase C-terminal" evidence="7">
    <location>
        <begin position="316"/>
        <end position="377"/>
    </location>
</feature>
<dbReference type="InterPro" id="IPR036291">
    <property type="entry name" value="NAD(P)-bd_dom_sf"/>
</dbReference>
<keyword evidence="3" id="KW-0274">FAD</keyword>
<dbReference type="Pfam" id="PF01408">
    <property type="entry name" value="GFO_IDH_MocA"/>
    <property type="match status" value="1"/>
</dbReference>
<evidence type="ECO:0000256" key="2">
    <source>
        <dbReference type="ARBA" id="ARBA00022630"/>
    </source>
</evidence>
<evidence type="ECO:0000313" key="10">
    <source>
        <dbReference type="Proteomes" id="UP000249324"/>
    </source>
</evidence>
<name>A0ABD6FD06_9PSEU</name>
<dbReference type="PRINTS" id="PR00411">
    <property type="entry name" value="PNDRDTASEI"/>
</dbReference>
<dbReference type="Pfam" id="PF07992">
    <property type="entry name" value="Pyr_redox_2"/>
    <property type="match status" value="1"/>
</dbReference>
<evidence type="ECO:0000313" key="9">
    <source>
        <dbReference type="EMBL" id="MFO7191748.1"/>
    </source>
</evidence>
<evidence type="ECO:0000256" key="3">
    <source>
        <dbReference type="ARBA" id="ARBA00022827"/>
    </source>
</evidence>
<dbReference type="InterPro" id="IPR016156">
    <property type="entry name" value="FAD/NAD-linked_Rdtase_dimer_sf"/>
</dbReference>
<dbReference type="GO" id="GO:0016491">
    <property type="term" value="F:oxidoreductase activity"/>
    <property type="evidence" value="ECO:0007669"/>
    <property type="project" value="UniProtKB-KW"/>
</dbReference>
<reference evidence="9 10" key="1">
    <citation type="journal article" date="2021" name="BMC Genomics">
        <title>Genome-resolved metagenome and metatranscriptome analyses of thermophilic composting reveal key bacterial players and their metabolic interactions.</title>
        <authorList>
            <person name="Braga L.P.P."/>
            <person name="Pereira R.V."/>
            <person name="Martins L.F."/>
            <person name="Moura L.M.S."/>
            <person name="Sanchez F.B."/>
            <person name="Patane J.S.L."/>
            <person name="da Silva A.M."/>
            <person name="Setubal J.C."/>
        </authorList>
    </citation>
    <scope>NUCLEOTIDE SEQUENCE [LARGE SCALE GENOMIC DNA]</scope>
    <source>
        <strain evidence="9">ZC4RG45</strain>
    </source>
</reference>
<dbReference type="Gene3D" id="3.30.360.10">
    <property type="entry name" value="Dihydrodipicolinate Reductase, domain 2"/>
    <property type="match status" value="1"/>
</dbReference>
<dbReference type="SUPFAM" id="SSF51735">
    <property type="entry name" value="NAD(P)-binding Rossmann-fold domains"/>
    <property type="match status" value="1"/>
</dbReference>
<dbReference type="Gene3D" id="3.50.50.60">
    <property type="entry name" value="FAD/NAD(P)-binding domain"/>
    <property type="match status" value="2"/>
</dbReference>
<proteinExistence type="predicted"/>
<dbReference type="SUPFAM" id="SSF55347">
    <property type="entry name" value="Glyceraldehyde-3-phosphate dehydrogenase-like, C-terminal domain"/>
    <property type="match status" value="1"/>
</dbReference>
<keyword evidence="4" id="KW-0560">Oxidoreductase</keyword>
<dbReference type="SUPFAM" id="SSF51905">
    <property type="entry name" value="FAD/NAD(P)-binding domain"/>
    <property type="match status" value="2"/>
</dbReference>
<dbReference type="InterPro" id="IPR000683">
    <property type="entry name" value="Gfo/Idh/MocA-like_OxRdtase_N"/>
</dbReference>
<dbReference type="InterPro" id="IPR050446">
    <property type="entry name" value="FAD-oxidoreductase/Apoptosis"/>
</dbReference>
<evidence type="ECO:0000259" key="8">
    <source>
        <dbReference type="Pfam" id="PF22685"/>
    </source>
</evidence>
<evidence type="ECO:0000256" key="4">
    <source>
        <dbReference type="ARBA" id="ARBA00023002"/>
    </source>
</evidence>
<dbReference type="PANTHER" id="PTHR43557:SF2">
    <property type="entry name" value="RIESKE DOMAIN-CONTAINING PROTEIN-RELATED"/>
    <property type="match status" value="1"/>
</dbReference>
<dbReference type="AlphaFoldDB" id="A0ABD6FD06"/>